<keyword evidence="2" id="KW-1185">Reference proteome</keyword>
<comment type="caution">
    <text evidence="1">The sequence shown here is derived from an EMBL/GenBank/DDBJ whole genome shotgun (WGS) entry which is preliminary data.</text>
</comment>
<dbReference type="EMBL" id="JBHRYO010000002">
    <property type="protein sequence ID" value="MFC3758145.1"/>
    <property type="molecule type" value="Genomic_DNA"/>
</dbReference>
<gene>
    <name evidence="1" type="ORF">ACFONJ_19385</name>
</gene>
<proteinExistence type="predicted"/>
<evidence type="ECO:0000313" key="1">
    <source>
        <dbReference type="EMBL" id="MFC3758145.1"/>
    </source>
</evidence>
<organism evidence="1 2">
    <name type="scientific">Chryseobacterium tructae</name>
    <dbReference type="NCBI Taxonomy" id="1037380"/>
    <lineage>
        <taxon>Bacteria</taxon>
        <taxon>Pseudomonadati</taxon>
        <taxon>Bacteroidota</taxon>
        <taxon>Flavobacteriia</taxon>
        <taxon>Flavobacteriales</taxon>
        <taxon>Weeksellaceae</taxon>
        <taxon>Chryseobacterium group</taxon>
        <taxon>Chryseobacterium</taxon>
    </lineage>
</organism>
<sequence length="128" mass="15122">MFHYIYEELVKPEYVFTDKEEFLYVTRFHIDGYSTGIMWLGWEKFVETEDEIQAMIVLLEKVKLGLLKEEYISVKELEAIPSEDTFFKSINNSPLATSELVRIFDALINLLNGTWAYNNHDLKIDPYL</sequence>
<evidence type="ECO:0000313" key="2">
    <source>
        <dbReference type="Proteomes" id="UP001595735"/>
    </source>
</evidence>
<dbReference type="Proteomes" id="UP001595735">
    <property type="component" value="Unassembled WGS sequence"/>
</dbReference>
<accession>A0ABV7Y2F5</accession>
<name>A0ABV7Y2F5_9FLAO</name>
<reference evidence="2" key="1">
    <citation type="journal article" date="2019" name="Int. J. Syst. Evol. Microbiol.">
        <title>The Global Catalogue of Microorganisms (GCM) 10K type strain sequencing project: providing services to taxonomists for standard genome sequencing and annotation.</title>
        <authorList>
            <consortium name="The Broad Institute Genomics Platform"/>
            <consortium name="The Broad Institute Genome Sequencing Center for Infectious Disease"/>
            <person name="Wu L."/>
            <person name="Ma J."/>
        </authorList>
    </citation>
    <scope>NUCLEOTIDE SEQUENCE [LARGE SCALE GENOMIC DNA]</scope>
    <source>
        <strain evidence="2">CECT 7798</strain>
    </source>
</reference>
<protein>
    <submittedName>
        <fullName evidence="1">Uncharacterized protein</fullName>
    </submittedName>
</protein>